<proteinExistence type="predicted"/>
<organism evidence="3 4">
    <name type="scientific">Xenopus laevis</name>
    <name type="common">African clawed frog</name>
    <dbReference type="NCBI Taxonomy" id="8355"/>
    <lineage>
        <taxon>Eukaryota</taxon>
        <taxon>Metazoa</taxon>
        <taxon>Chordata</taxon>
        <taxon>Craniata</taxon>
        <taxon>Vertebrata</taxon>
        <taxon>Euteleostomi</taxon>
        <taxon>Amphibia</taxon>
        <taxon>Batrachia</taxon>
        <taxon>Anura</taxon>
        <taxon>Pipoidea</taxon>
        <taxon>Pipidae</taxon>
        <taxon>Xenopodinae</taxon>
        <taxon>Xenopus</taxon>
        <taxon>Xenopus</taxon>
    </lineage>
</organism>
<dbReference type="Proteomes" id="UP000186698">
    <property type="component" value="Chromosome 5L"/>
</dbReference>
<evidence type="ECO:0000256" key="2">
    <source>
        <dbReference type="ARBA" id="ARBA00022737"/>
    </source>
</evidence>
<dbReference type="InterPro" id="IPR036047">
    <property type="entry name" value="F-box-like_dom_sf"/>
</dbReference>
<name>A0A1L8G700_XENLA</name>
<accession>A0A1L8G700</accession>
<evidence type="ECO:0000256" key="1">
    <source>
        <dbReference type="ARBA" id="ARBA00022574"/>
    </source>
</evidence>
<dbReference type="PaxDb" id="8355-A0A1L8G700"/>
<dbReference type="STRING" id="8355.A0A1L8G700"/>
<keyword evidence="3" id="KW-1185">Reference proteome</keyword>
<keyword evidence="1" id="KW-0853">WD repeat</keyword>
<dbReference type="AlphaFoldDB" id="A0A1L8G700"/>
<evidence type="ECO:0000313" key="3">
    <source>
        <dbReference type="Proteomes" id="UP000186698"/>
    </source>
</evidence>
<dbReference type="Gene3D" id="1.20.1280.50">
    <property type="match status" value="1"/>
</dbReference>
<dbReference type="PANTHER" id="PTHR44436:SF1">
    <property type="entry name" value="F-BOX_WD REPEAT-CONTAINING PROTEIN 2"/>
    <property type="match status" value="1"/>
</dbReference>
<evidence type="ECO:0000313" key="4">
    <source>
        <dbReference type="RefSeq" id="XP_018117721.1"/>
    </source>
</evidence>
<sequence>MAEQKSTLDIFPLEIIYKIFAYLDVKHLCIASSVCKDWNEKIKENDILWKKYCLALPDEFKENIQKYCDSGYTWKETLQRTNMEKRKARVQHNWLHGAFSNIRSFEELPADSMFPLDAEAWGEILEAEERRN</sequence>
<gene>
    <name evidence="4" type="primary">LOC108716105</name>
</gene>
<protein>
    <submittedName>
        <fullName evidence="4">F-box only protein 48</fullName>
    </submittedName>
</protein>
<dbReference type="SMART" id="SM00256">
    <property type="entry name" value="FBOX"/>
    <property type="match status" value="1"/>
</dbReference>
<dbReference type="OMA" id="WHRAIEG"/>
<dbReference type="SUPFAM" id="SSF81383">
    <property type="entry name" value="F-box domain"/>
    <property type="match status" value="1"/>
</dbReference>
<dbReference type="GeneID" id="108716105"/>
<reference evidence="4" key="1">
    <citation type="submission" date="2025-08" db="UniProtKB">
        <authorList>
            <consortium name="RefSeq"/>
        </authorList>
    </citation>
    <scope>IDENTIFICATION</scope>
    <source>
        <strain evidence="4">J_2021</strain>
        <tissue evidence="4">Erythrocytes</tissue>
    </source>
</reference>
<dbReference type="InterPro" id="IPR042627">
    <property type="entry name" value="FBXW2"/>
</dbReference>
<dbReference type="OrthoDB" id="10257471at2759"/>
<dbReference type="InterPro" id="IPR001810">
    <property type="entry name" value="F-box_dom"/>
</dbReference>
<dbReference type="KEGG" id="xla:108716105"/>
<dbReference type="Bgee" id="108716105">
    <property type="expression patterns" value="Expressed in liver and 1 other cell type or tissue"/>
</dbReference>
<dbReference type="Pfam" id="PF12937">
    <property type="entry name" value="F-box-like"/>
    <property type="match status" value="1"/>
</dbReference>
<dbReference type="RefSeq" id="XP_018117721.1">
    <property type="nucleotide sequence ID" value="XM_018262232.2"/>
</dbReference>
<dbReference type="PANTHER" id="PTHR44436">
    <property type="entry name" value="F-BOX/WD REPEAT-CONTAINING PROTEIN 2"/>
    <property type="match status" value="1"/>
</dbReference>
<dbReference type="PROSITE" id="PS50181">
    <property type="entry name" value="FBOX"/>
    <property type="match status" value="1"/>
</dbReference>
<keyword evidence="2" id="KW-0677">Repeat</keyword>